<proteinExistence type="predicted"/>
<comment type="caution">
    <text evidence="2">The sequence shown here is derived from an EMBL/GenBank/DDBJ whole genome shotgun (WGS) entry which is preliminary data.</text>
</comment>
<dbReference type="Proteomes" id="UP000593577">
    <property type="component" value="Unassembled WGS sequence"/>
</dbReference>
<accession>A0A7J8WYL8</accession>
<evidence type="ECO:0000313" key="3">
    <source>
        <dbReference type="Proteomes" id="UP000593577"/>
    </source>
</evidence>
<reference evidence="2 3" key="1">
    <citation type="journal article" date="2019" name="Genome Biol. Evol.">
        <title>Insights into the evolution of the New World diploid cottons (Gossypium, subgenus Houzingenia) based on genome sequencing.</title>
        <authorList>
            <person name="Grover C.E."/>
            <person name="Arick M.A. 2nd"/>
            <person name="Thrash A."/>
            <person name="Conover J.L."/>
            <person name="Sanders W.S."/>
            <person name="Peterson D.G."/>
            <person name="Frelichowski J.E."/>
            <person name="Scheffler J.A."/>
            <person name="Scheffler B.E."/>
            <person name="Wendel J.F."/>
        </authorList>
    </citation>
    <scope>NUCLEOTIDE SEQUENCE [LARGE SCALE GENOMIC DNA]</scope>
    <source>
        <strain evidence="2">185</strain>
        <tissue evidence="2">Leaf</tissue>
    </source>
</reference>
<feature type="region of interest" description="Disordered" evidence="1">
    <location>
        <begin position="48"/>
        <end position="77"/>
    </location>
</feature>
<dbReference type="EMBL" id="JABFAA010000004">
    <property type="protein sequence ID" value="MBA0680111.1"/>
    <property type="molecule type" value="Genomic_DNA"/>
</dbReference>
<dbReference type="AlphaFoldDB" id="A0A7J8WYL8"/>
<protein>
    <submittedName>
        <fullName evidence="2">Uncharacterized protein</fullName>
    </submittedName>
</protein>
<evidence type="ECO:0000313" key="2">
    <source>
        <dbReference type="EMBL" id="MBA0680111.1"/>
    </source>
</evidence>
<organism evidence="2 3">
    <name type="scientific">Gossypium aridum</name>
    <name type="common">American cotton</name>
    <name type="synonym">Erioxylum aridum</name>
    <dbReference type="NCBI Taxonomy" id="34290"/>
    <lineage>
        <taxon>Eukaryota</taxon>
        <taxon>Viridiplantae</taxon>
        <taxon>Streptophyta</taxon>
        <taxon>Embryophyta</taxon>
        <taxon>Tracheophyta</taxon>
        <taxon>Spermatophyta</taxon>
        <taxon>Magnoliopsida</taxon>
        <taxon>eudicotyledons</taxon>
        <taxon>Gunneridae</taxon>
        <taxon>Pentapetalae</taxon>
        <taxon>rosids</taxon>
        <taxon>malvids</taxon>
        <taxon>Malvales</taxon>
        <taxon>Malvaceae</taxon>
        <taxon>Malvoideae</taxon>
        <taxon>Gossypium</taxon>
    </lineage>
</organism>
<keyword evidence="3" id="KW-1185">Reference proteome</keyword>
<name>A0A7J8WYL8_GOSAI</name>
<gene>
    <name evidence="2" type="ORF">Goari_011832</name>
</gene>
<evidence type="ECO:0000256" key="1">
    <source>
        <dbReference type="SAM" id="MobiDB-lite"/>
    </source>
</evidence>
<sequence length="77" mass="9052">MWENWYDNIPTRESIIILELACTPDYMPWFKIHSKPYLLSEEQRRRPINNGHTITGPDTLSDDVHTTTPTDYARCVS</sequence>